<dbReference type="AlphaFoldDB" id="A0AAD6SDF2"/>
<protein>
    <submittedName>
        <fullName evidence="1">Uncharacterized protein</fullName>
    </submittedName>
</protein>
<keyword evidence="2" id="KW-1185">Reference proteome</keyword>
<reference evidence="1" key="1">
    <citation type="submission" date="2023-03" db="EMBL/GenBank/DDBJ databases">
        <title>Massive genome expansion in bonnet fungi (Mycena s.s.) driven by repeated elements and novel gene families across ecological guilds.</title>
        <authorList>
            <consortium name="Lawrence Berkeley National Laboratory"/>
            <person name="Harder C.B."/>
            <person name="Miyauchi S."/>
            <person name="Viragh M."/>
            <person name="Kuo A."/>
            <person name="Thoen E."/>
            <person name="Andreopoulos B."/>
            <person name="Lu D."/>
            <person name="Skrede I."/>
            <person name="Drula E."/>
            <person name="Henrissat B."/>
            <person name="Morin E."/>
            <person name="Kohler A."/>
            <person name="Barry K."/>
            <person name="LaButti K."/>
            <person name="Morin E."/>
            <person name="Salamov A."/>
            <person name="Lipzen A."/>
            <person name="Mereny Z."/>
            <person name="Hegedus B."/>
            <person name="Baldrian P."/>
            <person name="Stursova M."/>
            <person name="Weitz H."/>
            <person name="Taylor A."/>
            <person name="Grigoriev I.V."/>
            <person name="Nagy L.G."/>
            <person name="Martin F."/>
            <person name="Kauserud H."/>
        </authorList>
    </citation>
    <scope>NUCLEOTIDE SEQUENCE</scope>
    <source>
        <strain evidence="1">CBHHK200</strain>
    </source>
</reference>
<name>A0AAD6SDF2_9AGAR</name>
<dbReference type="EMBL" id="JARJCM010000175">
    <property type="protein sequence ID" value="KAJ7024100.1"/>
    <property type="molecule type" value="Genomic_DNA"/>
</dbReference>
<proteinExistence type="predicted"/>
<evidence type="ECO:0000313" key="1">
    <source>
        <dbReference type="EMBL" id="KAJ7024100.1"/>
    </source>
</evidence>
<sequence>MPPRMLQCGAARLLPARRRVSREMVTARRESEARSGSSSSFLRGHLNDARPRYASTSMWIINRRLQPARQWGSWHDATCPSLLGRFSIITLYRSLVPLATLLTFLPAFPAFSLPASRPATTGTRLDVLLPPTPRSRWNTSKLTENVRSLDSISPSLHVFSTSAHTVDLPAGVRGGLERHERRVPPRGMGGGADVRDLRSVYVDDCAGVRLRGGAIPRVVSVFAHRVGGVLVGGQTDMNDGVRDRSGDRLHHRKDSFHAEMCVHRKSRDVGYDSWRSSVVVRCGGVGEGGVCRGGGGSMLVERASSDG</sequence>
<gene>
    <name evidence="1" type="ORF">C8F04DRAFT_1270657</name>
</gene>
<organism evidence="1 2">
    <name type="scientific">Mycena alexandri</name>
    <dbReference type="NCBI Taxonomy" id="1745969"/>
    <lineage>
        <taxon>Eukaryota</taxon>
        <taxon>Fungi</taxon>
        <taxon>Dikarya</taxon>
        <taxon>Basidiomycota</taxon>
        <taxon>Agaricomycotina</taxon>
        <taxon>Agaricomycetes</taxon>
        <taxon>Agaricomycetidae</taxon>
        <taxon>Agaricales</taxon>
        <taxon>Marasmiineae</taxon>
        <taxon>Mycenaceae</taxon>
        <taxon>Mycena</taxon>
    </lineage>
</organism>
<dbReference type="Proteomes" id="UP001218188">
    <property type="component" value="Unassembled WGS sequence"/>
</dbReference>
<accession>A0AAD6SDF2</accession>
<evidence type="ECO:0000313" key="2">
    <source>
        <dbReference type="Proteomes" id="UP001218188"/>
    </source>
</evidence>
<comment type="caution">
    <text evidence="1">The sequence shown here is derived from an EMBL/GenBank/DDBJ whole genome shotgun (WGS) entry which is preliminary data.</text>
</comment>